<dbReference type="Gene3D" id="3.30.530.20">
    <property type="match status" value="1"/>
</dbReference>
<dbReference type="InterPro" id="IPR023393">
    <property type="entry name" value="START-like_dom_sf"/>
</dbReference>
<proteinExistence type="predicted"/>
<dbReference type="AlphaFoldDB" id="A0A6V8L2S6"/>
<dbReference type="RefSeq" id="WP_173073764.1">
    <property type="nucleotide sequence ID" value="NZ_BAABJB010000031.1"/>
</dbReference>
<dbReference type="EMBL" id="BLPG01000001">
    <property type="protein sequence ID" value="GFJ87005.1"/>
    <property type="molecule type" value="Genomic_DNA"/>
</dbReference>
<protein>
    <recommendedName>
        <fullName evidence="3">Polyketide cyclase</fullName>
    </recommendedName>
</protein>
<gene>
    <name evidence="1" type="ORF">Prum_006470</name>
</gene>
<dbReference type="Proteomes" id="UP000482960">
    <property type="component" value="Unassembled WGS sequence"/>
</dbReference>
<organism evidence="1 2">
    <name type="scientific">Phytohabitans rumicis</name>
    <dbReference type="NCBI Taxonomy" id="1076125"/>
    <lineage>
        <taxon>Bacteria</taxon>
        <taxon>Bacillati</taxon>
        <taxon>Actinomycetota</taxon>
        <taxon>Actinomycetes</taxon>
        <taxon>Micromonosporales</taxon>
        <taxon>Micromonosporaceae</taxon>
    </lineage>
</organism>
<evidence type="ECO:0000313" key="2">
    <source>
        <dbReference type="Proteomes" id="UP000482960"/>
    </source>
</evidence>
<reference evidence="1 2" key="2">
    <citation type="submission" date="2020-03" db="EMBL/GenBank/DDBJ databases">
        <authorList>
            <person name="Ichikawa N."/>
            <person name="Kimura A."/>
            <person name="Kitahashi Y."/>
            <person name="Uohara A."/>
        </authorList>
    </citation>
    <scope>NUCLEOTIDE SEQUENCE [LARGE SCALE GENOMIC DNA]</scope>
    <source>
        <strain evidence="1 2">NBRC 108638</strain>
    </source>
</reference>
<name>A0A6V8L2S6_9ACTN</name>
<accession>A0A6V8L2S6</accession>
<reference evidence="1 2" key="1">
    <citation type="submission" date="2020-03" db="EMBL/GenBank/DDBJ databases">
        <title>Whole genome shotgun sequence of Phytohabitans rumicis NBRC 108638.</title>
        <authorList>
            <person name="Komaki H."/>
            <person name="Tamura T."/>
        </authorList>
    </citation>
    <scope>NUCLEOTIDE SEQUENCE [LARGE SCALE GENOMIC DNA]</scope>
    <source>
        <strain evidence="1 2">NBRC 108638</strain>
    </source>
</reference>
<comment type="caution">
    <text evidence="1">The sequence shown here is derived from an EMBL/GenBank/DDBJ whole genome shotgun (WGS) entry which is preliminary data.</text>
</comment>
<dbReference type="SUPFAM" id="SSF55961">
    <property type="entry name" value="Bet v1-like"/>
    <property type="match status" value="1"/>
</dbReference>
<evidence type="ECO:0008006" key="3">
    <source>
        <dbReference type="Google" id="ProtNLM"/>
    </source>
</evidence>
<sequence length="179" mass="19922">MTGHEELPVRVSRRIEAPAAVIFQVLANPARHLDLDGSGMLRGAASDKVITGVGDVFVMRMYYTRHGDYEMDNHVVEYEQDRRVGWEPAPGRGHPDRGSPDAQWGQRWSYELVPDGPEATVVTEIYDCSRVSEGERVSMQDGRVWIESMTRTLLRLDQICTGVELGTPPTSGSGHDVGR</sequence>
<keyword evidence="2" id="KW-1185">Reference proteome</keyword>
<evidence type="ECO:0000313" key="1">
    <source>
        <dbReference type="EMBL" id="GFJ87005.1"/>
    </source>
</evidence>